<organism evidence="2">
    <name type="scientific">Ixodes ricinus</name>
    <name type="common">Common tick</name>
    <name type="synonym">Acarus ricinus</name>
    <dbReference type="NCBI Taxonomy" id="34613"/>
    <lineage>
        <taxon>Eukaryota</taxon>
        <taxon>Metazoa</taxon>
        <taxon>Ecdysozoa</taxon>
        <taxon>Arthropoda</taxon>
        <taxon>Chelicerata</taxon>
        <taxon>Arachnida</taxon>
        <taxon>Acari</taxon>
        <taxon>Parasitiformes</taxon>
        <taxon>Ixodida</taxon>
        <taxon>Ixodoidea</taxon>
        <taxon>Ixodidae</taxon>
        <taxon>Ixodinae</taxon>
        <taxon>Ixodes</taxon>
    </lineage>
</organism>
<evidence type="ECO:0000256" key="1">
    <source>
        <dbReference type="SAM" id="MobiDB-lite"/>
    </source>
</evidence>
<proteinExistence type="predicted"/>
<dbReference type="EMBL" id="GIFC01011539">
    <property type="protein sequence ID" value="MXU93622.1"/>
    <property type="molecule type" value="Transcribed_RNA"/>
</dbReference>
<feature type="compositionally biased region" description="Pro residues" evidence="1">
    <location>
        <begin position="59"/>
        <end position="69"/>
    </location>
</feature>
<feature type="region of interest" description="Disordered" evidence="1">
    <location>
        <begin position="46"/>
        <end position="149"/>
    </location>
</feature>
<protein>
    <submittedName>
        <fullName evidence="2">Putative secreted protein</fullName>
    </submittedName>
</protein>
<feature type="compositionally biased region" description="Low complexity" evidence="1">
    <location>
        <begin position="121"/>
        <end position="137"/>
    </location>
</feature>
<evidence type="ECO:0000313" key="2">
    <source>
        <dbReference type="EMBL" id="MXU93622.1"/>
    </source>
</evidence>
<feature type="compositionally biased region" description="Basic and acidic residues" evidence="1">
    <location>
        <begin position="138"/>
        <end position="149"/>
    </location>
</feature>
<accession>A0A6B0UVA9</accession>
<dbReference type="AlphaFoldDB" id="A0A6B0UVA9"/>
<name>A0A6B0UVA9_IXORI</name>
<reference evidence="2" key="1">
    <citation type="submission" date="2019-12" db="EMBL/GenBank/DDBJ databases">
        <title>An insight into the sialome of adult female Ixodes ricinus ticks feeding for 6 days.</title>
        <authorList>
            <person name="Perner J."/>
            <person name="Ribeiro J.M.C."/>
        </authorList>
    </citation>
    <scope>NUCLEOTIDE SEQUENCE</scope>
    <source>
        <strain evidence="2">Semi-engorged</strain>
        <tissue evidence="2">Salivary glands</tissue>
    </source>
</reference>
<sequence length="149" mass="15977">MTTGASVRAAGVFLGGAFAEGVVGRYGRRPPSFTVPQIPAIKYSMNAARTHTLREHGPPRLPSSPPSPPSKKRTEALLSPAPEPPTTHPLARSNDGHVPWWKTRGTRDLRRGTRRCHSRTFAFPPAHQGGAPAAANADVDHDGTFSRTS</sequence>